<evidence type="ECO:0000256" key="2">
    <source>
        <dbReference type="SAM" id="Phobius"/>
    </source>
</evidence>
<feature type="transmembrane region" description="Helical" evidence="2">
    <location>
        <begin position="365"/>
        <end position="387"/>
    </location>
</feature>
<reference evidence="3" key="1">
    <citation type="journal article" date="2014" name="Int. J. Syst. Evol. Microbiol.">
        <title>Complete genome sequence of Corynebacterium casei LMG S-19264T (=DSM 44701T), isolated from a smear-ripened cheese.</title>
        <authorList>
            <consortium name="US DOE Joint Genome Institute (JGI-PGF)"/>
            <person name="Walter F."/>
            <person name="Albersmeier A."/>
            <person name="Kalinowski J."/>
            <person name="Ruckert C."/>
        </authorList>
    </citation>
    <scope>NUCLEOTIDE SEQUENCE</scope>
    <source>
        <strain evidence="3">VKM B-1513</strain>
    </source>
</reference>
<sequence>MDTVGRTGDGPARETEGLPQAAPALKRSTIFLHGSLALPLAIYGYPLAIWLPAHYAGHLGLSLSVIGLIIMVARFTDVITDPLMGEISDRGRTRFGRRKPYIALGAPLLMLSTWFLFVPPEGVGLVYFLIWLTAFFASATMIQIPFRAWGAELSSDYHARSQVTAAREFYYLGGLLLAAAVPMVVEILADGGAVGQIFASMWRDISGAFTGEIMQRTPISRAALTGPVMMGLAVTIVAIVPLLAGIVILTVSEPPPAARERVPMIEGFRHLWRNGPMRRILIIAFLVIAGESSRNAVSLFFIRDIIGIPTIGAAYFLYFIAGIAAIPFWLWMGRRIGKHRAFLVTLGFVSAVSAANLLLGRGDYLPFFCLFILKGFAFGGLQFLPLAMLADVVDIDSARSGGRRAGTYFAVLGLSEKLAVAIFTGVSLNIVGLLGYHASAGVEGSTEIGVLSLRLVYCLGPIVLYGLAAPLIWSYPLTPERHARLSQGVERRARRMAAAARDQAELPSP</sequence>
<comment type="similarity">
    <text evidence="1">Belongs to the sodium:galactoside symporter (TC 2.A.2) family.</text>
</comment>
<feature type="transmembrane region" description="Helical" evidence="2">
    <location>
        <begin position="228"/>
        <end position="251"/>
    </location>
</feature>
<dbReference type="GO" id="GO:0015293">
    <property type="term" value="F:symporter activity"/>
    <property type="evidence" value="ECO:0007669"/>
    <property type="project" value="InterPro"/>
</dbReference>
<name>A0A9W6IM22_9PROT</name>
<feature type="transmembrane region" description="Helical" evidence="2">
    <location>
        <begin position="341"/>
        <end position="359"/>
    </location>
</feature>
<evidence type="ECO:0000313" key="3">
    <source>
        <dbReference type="EMBL" id="GLK51759.1"/>
    </source>
</evidence>
<evidence type="ECO:0000313" key="4">
    <source>
        <dbReference type="Proteomes" id="UP001143486"/>
    </source>
</evidence>
<evidence type="ECO:0000256" key="1">
    <source>
        <dbReference type="ARBA" id="ARBA00009617"/>
    </source>
</evidence>
<reference evidence="3" key="2">
    <citation type="submission" date="2023-01" db="EMBL/GenBank/DDBJ databases">
        <authorList>
            <person name="Sun Q."/>
            <person name="Evtushenko L."/>
        </authorList>
    </citation>
    <scope>NUCLEOTIDE SEQUENCE</scope>
    <source>
        <strain evidence="3">VKM B-1513</strain>
    </source>
</reference>
<feature type="transmembrane region" description="Helical" evidence="2">
    <location>
        <begin position="169"/>
        <end position="189"/>
    </location>
</feature>
<keyword evidence="2" id="KW-0812">Transmembrane</keyword>
<dbReference type="Gene3D" id="1.20.1250.20">
    <property type="entry name" value="MFS general substrate transporter like domains"/>
    <property type="match status" value="1"/>
</dbReference>
<dbReference type="GO" id="GO:0008643">
    <property type="term" value="P:carbohydrate transport"/>
    <property type="evidence" value="ECO:0007669"/>
    <property type="project" value="InterPro"/>
</dbReference>
<organism evidence="3 4">
    <name type="scientific">Maricaulis virginensis</name>
    <dbReference type="NCBI Taxonomy" id="144022"/>
    <lineage>
        <taxon>Bacteria</taxon>
        <taxon>Pseudomonadati</taxon>
        <taxon>Pseudomonadota</taxon>
        <taxon>Alphaproteobacteria</taxon>
        <taxon>Maricaulales</taxon>
        <taxon>Maricaulaceae</taxon>
        <taxon>Maricaulis</taxon>
    </lineage>
</organism>
<dbReference type="SUPFAM" id="SSF103473">
    <property type="entry name" value="MFS general substrate transporter"/>
    <property type="match status" value="1"/>
</dbReference>
<feature type="transmembrane region" description="Helical" evidence="2">
    <location>
        <begin position="408"/>
        <end position="434"/>
    </location>
</feature>
<feature type="transmembrane region" description="Helical" evidence="2">
    <location>
        <begin position="280"/>
        <end position="302"/>
    </location>
</feature>
<accession>A0A9W6IM22</accession>
<dbReference type="AlphaFoldDB" id="A0A9W6IM22"/>
<dbReference type="EMBL" id="BSFE01000003">
    <property type="protein sequence ID" value="GLK51759.1"/>
    <property type="molecule type" value="Genomic_DNA"/>
</dbReference>
<feature type="transmembrane region" description="Helical" evidence="2">
    <location>
        <begin position="101"/>
        <end position="119"/>
    </location>
</feature>
<protein>
    <submittedName>
        <fullName evidence="3">MFS transporter</fullName>
    </submittedName>
</protein>
<keyword evidence="2" id="KW-1133">Transmembrane helix</keyword>
<dbReference type="InterPro" id="IPR036259">
    <property type="entry name" value="MFS_trans_sf"/>
</dbReference>
<dbReference type="Proteomes" id="UP001143486">
    <property type="component" value="Unassembled WGS sequence"/>
</dbReference>
<feature type="transmembrane region" description="Helical" evidence="2">
    <location>
        <begin position="30"/>
        <end position="53"/>
    </location>
</feature>
<dbReference type="PANTHER" id="PTHR11328">
    <property type="entry name" value="MAJOR FACILITATOR SUPERFAMILY DOMAIN-CONTAINING PROTEIN"/>
    <property type="match status" value="1"/>
</dbReference>
<dbReference type="InterPro" id="IPR039672">
    <property type="entry name" value="MFS_2"/>
</dbReference>
<dbReference type="Pfam" id="PF13347">
    <property type="entry name" value="MFS_2"/>
    <property type="match status" value="1"/>
</dbReference>
<gene>
    <name evidence="3" type="ORF">GCM10017621_12670</name>
</gene>
<dbReference type="PANTHER" id="PTHR11328:SF24">
    <property type="entry name" value="MAJOR FACILITATOR SUPERFAMILY (MFS) PROFILE DOMAIN-CONTAINING PROTEIN"/>
    <property type="match status" value="1"/>
</dbReference>
<feature type="transmembrane region" description="Helical" evidence="2">
    <location>
        <begin position="59"/>
        <end position="80"/>
    </location>
</feature>
<dbReference type="GO" id="GO:0005886">
    <property type="term" value="C:plasma membrane"/>
    <property type="evidence" value="ECO:0007669"/>
    <property type="project" value="TreeGrafter"/>
</dbReference>
<keyword evidence="2" id="KW-0472">Membrane</keyword>
<keyword evidence="4" id="KW-1185">Reference proteome</keyword>
<feature type="transmembrane region" description="Helical" evidence="2">
    <location>
        <begin position="454"/>
        <end position="475"/>
    </location>
</feature>
<comment type="caution">
    <text evidence="3">The sequence shown here is derived from an EMBL/GenBank/DDBJ whole genome shotgun (WGS) entry which is preliminary data.</text>
</comment>
<proteinExistence type="inferred from homology"/>
<dbReference type="RefSeq" id="WP_271186125.1">
    <property type="nucleotide sequence ID" value="NZ_BSFE01000003.1"/>
</dbReference>
<feature type="transmembrane region" description="Helical" evidence="2">
    <location>
        <begin position="125"/>
        <end position="148"/>
    </location>
</feature>
<feature type="transmembrane region" description="Helical" evidence="2">
    <location>
        <begin position="308"/>
        <end position="329"/>
    </location>
</feature>